<sequence length="101" mass="11227">MGRLSDAIRHEAINMVAGVRRHEVTGSVADRPRLGCQRVTSLKKDHNIVLSHRRDGPSAFNGCRDKGICCVKEQRVNARNLLELPIVASQTSKIDAKLVER</sequence>
<dbReference type="Proteomes" id="UP001164746">
    <property type="component" value="Chromosome 10"/>
</dbReference>
<feature type="non-terminal residue" evidence="1">
    <location>
        <position position="101"/>
    </location>
</feature>
<keyword evidence="2" id="KW-1185">Reference proteome</keyword>
<evidence type="ECO:0000313" key="2">
    <source>
        <dbReference type="Proteomes" id="UP001164746"/>
    </source>
</evidence>
<protein>
    <submittedName>
        <fullName evidence="1">Uncharacterized protein</fullName>
    </submittedName>
</protein>
<proteinExistence type="predicted"/>
<reference evidence="1" key="1">
    <citation type="submission" date="2022-11" db="EMBL/GenBank/DDBJ databases">
        <title>Centuries of genome instability and evolution in soft-shell clam transmissible cancer (bioRxiv).</title>
        <authorList>
            <person name="Hart S.F.M."/>
            <person name="Yonemitsu M.A."/>
            <person name="Giersch R.M."/>
            <person name="Beal B.F."/>
            <person name="Arriagada G."/>
            <person name="Davis B.W."/>
            <person name="Ostrander E.A."/>
            <person name="Goff S.P."/>
            <person name="Metzger M.J."/>
        </authorList>
    </citation>
    <scope>NUCLEOTIDE SEQUENCE</scope>
    <source>
        <strain evidence="1">MELC-2E11</strain>
        <tissue evidence="1">Siphon/mantle</tissue>
    </source>
</reference>
<organism evidence="1 2">
    <name type="scientific">Mya arenaria</name>
    <name type="common">Soft-shell clam</name>
    <dbReference type="NCBI Taxonomy" id="6604"/>
    <lineage>
        <taxon>Eukaryota</taxon>
        <taxon>Metazoa</taxon>
        <taxon>Spiralia</taxon>
        <taxon>Lophotrochozoa</taxon>
        <taxon>Mollusca</taxon>
        <taxon>Bivalvia</taxon>
        <taxon>Autobranchia</taxon>
        <taxon>Heteroconchia</taxon>
        <taxon>Euheterodonta</taxon>
        <taxon>Imparidentia</taxon>
        <taxon>Neoheterodontei</taxon>
        <taxon>Myida</taxon>
        <taxon>Myoidea</taxon>
        <taxon>Myidae</taxon>
        <taxon>Mya</taxon>
    </lineage>
</organism>
<accession>A0ABY7F7I9</accession>
<name>A0ABY7F7I9_MYAAR</name>
<dbReference type="EMBL" id="CP111021">
    <property type="protein sequence ID" value="WAR16761.1"/>
    <property type="molecule type" value="Genomic_DNA"/>
</dbReference>
<gene>
    <name evidence="1" type="ORF">MAR_031355</name>
</gene>
<evidence type="ECO:0000313" key="1">
    <source>
        <dbReference type="EMBL" id="WAR16761.1"/>
    </source>
</evidence>